<organism evidence="1 2">
    <name type="scientific">Methanococcoides seepicolus</name>
    <dbReference type="NCBI Taxonomy" id="2828780"/>
    <lineage>
        <taxon>Archaea</taxon>
        <taxon>Methanobacteriati</taxon>
        <taxon>Methanobacteriota</taxon>
        <taxon>Stenosarchaea group</taxon>
        <taxon>Methanomicrobia</taxon>
        <taxon>Methanosarcinales</taxon>
        <taxon>Methanosarcinaceae</taxon>
        <taxon>Methanococcoides</taxon>
    </lineage>
</organism>
<evidence type="ECO:0000313" key="1">
    <source>
        <dbReference type="EMBL" id="MCM1987007.1"/>
    </source>
</evidence>
<accession>A0A9E4ZG19</accession>
<dbReference type="InterPro" id="IPR024078">
    <property type="entry name" value="LmbE-like_dom_sf"/>
</dbReference>
<evidence type="ECO:0000313" key="2">
    <source>
        <dbReference type="Proteomes" id="UP001056766"/>
    </source>
</evidence>
<keyword evidence="2" id="KW-1185">Reference proteome</keyword>
<proteinExistence type="predicted"/>
<name>A0A9E4ZG19_9EURY</name>
<dbReference type="SUPFAM" id="SSF102588">
    <property type="entry name" value="LmbE-like"/>
    <property type="match status" value="1"/>
</dbReference>
<sequence>MFAVSRQGRVKNVLSGSTLPYRPNVFAFRPQFFVDISETIEIKLDAIRRYNSQYKKFGSEVLIERVKAMAKTHGWALNCEYAECFEIIRMDDSLWV</sequence>
<protein>
    <submittedName>
        <fullName evidence="1">Uncharacterized protein</fullName>
    </submittedName>
</protein>
<comment type="caution">
    <text evidence="1">The sequence shown here is derived from an EMBL/GenBank/DDBJ whole genome shotgun (WGS) entry which is preliminary data.</text>
</comment>
<reference evidence="1" key="2">
    <citation type="submission" date="2021-04" db="EMBL/GenBank/DDBJ databases">
        <authorList>
            <person name="Dong X."/>
        </authorList>
    </citation>
    <scope>NUCLEOTIDE SEQUENCE</scope>
    <source>
        <strain evidence="1">LLY</strain>
    </source>
</reference>
<dbReference type="RefSeq" id="WP_250868358.1">
    <property type="nucleotide sequence ID" value="NZ_JAGSOI010000031.1"/>
</dbReference>
<dbReference type="Proteomes" id="UP001056766">
    <property type="component" value="Unassembled WGS sequence"/>
</dbReference>
<dbReference type="Gene3D" id="3.40.50.10320">
    <property type="entry name" value="LmbE-like"/>
    <property type="match status" value="1"/>
</dbReference>
<reference evidence="1" key="1">
    <citation type="journal article" date="2021" name="mSystems">
        <title>Bacteria and Archaea Synergistically Convert Glycine Betaine to Biogenic Methane in the Formosa Cold Seep of the South China Sea.</title>
        <authorList>
            <person name="Li L."/>
            <person name="Zhang W."/>
            <person name="Zhang S."/>
            <person name="Song L."/>
            <person name="Sun Q."/>
            <person name="Zhang H."/>
            <person name="Xiang H."/>
            <person name="Dong X."/>
        </authorList>
    </citation>
    <scope>NUCLEOTIDE SEQUENCE</scope>
    <source>
        <strain evidence="1">LLY</strain>
    </source>
</reference>
<dbReference type="AlphaFoldDB" id="A0A9E4ZG19"/>
<dbReference type="EMBL" id="JAGSOI010000031">
    <property type="protein sequence ID" value="MCM1987007.1"/>
    <property type="molecule type" value="Genomic_DNA"/>
</dbReference>
<gene>
    <name evidence="1" type="ORF">KDK67_08400</name>
</gene>